<organism evidence="1">
    <name type="scientific">Hexamita inflata</name>
    <dbReference type="NCBI Taxonomy" id="28002"/>
    <lineage>
        <taxon>Eukaryota</taxon>
        <taxon>Metamonada</taxon>
        <taxon>Diplomonadida</taxon>
        <taxon>Hexamitidae</taxon>
        <taxon>Hexamitinae</taxon>
        <taxon>Hexamita</taxon>
    </lineage>
</organism>
<dbReference type="AlphaFoldDB" id="A0AA86RJ25"/>
<accession>A0AA86RJ25</accession>
<dbReference type="EMBL" id="CATOUU010001186">
    <property type="protein sequence ID" value="CAI9978870.1"/>
    <property type="molecule type" value="Genomic_DNA"/>
</dbReference>
<name>A0AA86RJ25_9EUKA</name>
<protein>
    <submittedName>
        <fullName evidence="2">Hypothetical_protein</fullName>
    </submittedName>
</protein>
<reference evidence="2 3" key="2">
    <citation type="submission" date="2024-07" db="EMBL/GenBank/DDBJ databases">
        <authorList>
            <person name="Akdeniz Z."/>
        </authorList>
    </citation>
    <scope>NUCLEOTIDE SEQUENCE [LARGE SCALE GENOMIC DNA]</scope>
</reference>
<evidence type="ECO:0000313" key="1">
    <source>
        <dbReference type="EMBL" id="CAI9978870.1"/>
    </source>
</evidence>
<comment type="caution">
    <text evidence="1">The sequence shown here is derived from an EMBL/GenBank/DDBJ whole genome shotgun (WGS) entry which is preliminary data.</text>
</comment>
<keyword evidence="3" id="KW-1185">Reference proteome</keyword>
<evidence type="ECO:0000313" key="3">
    <source>
        <dbReference type="Proteomes" id="UP001642409"/>
    </source>
</evidence>
<reference evidence="1" key="1">
    <citation type="submission" date="2023-06" db="EMBL/GenBank/DDBJ databases">
        <authorList>
            <person name="Kurt Z."/>
        </authorList>
    </citation>
    <scope>NUCLEOTIDE SEQUENCE</scope>
</reference>
<sequence length="654" mass="75969">MQQYQSENYSTKVDKEKLQNASNQNENISQMQDNEVPRFKVSLNDLINTQIISDSSIADSSRHISKQDESIQQVDILQAPLDQNEQTKKKLIEFYTIKQVEALNQNIQNAQEQLNMKLNVNQNKKYKQKSLNQCYKKQYQLVNKSKSLSNNKQLSQQLLSNTSVQNPEQHNQLSNATLSAEMQNTLKPTTDNVAEFDRRFGVKLYVFEWGNQQSPIEYISVLKYCQSILIHFHTSSKLMLELTEERKNLDRIHRIITSEIAKNRKKEPNSRQYSTIFKDYCLYLLLNSFSGAKITFKLWGLPAISTILDYKAKYLKELKYNENFMGNDIPSVEQIQGNLTLIYERQKLHSQCYAKVTVTTDALYFIERVEITKKNAYGTLSLKGVLTQSEVNEDEAVKAQAQRAGFLFLLNFVDTKTKPQLLYMHYAKCGSASDDTLQILANIKEAISNTKLKYVASCSDADPKYVSKMVKPQALSVIKKFFGDKKRPGRHCIYNLINMFEPKALIDRYHILKRIRAYMLNSWLVFELKEDNDVEMRNVFDIIRLFNDVPGLNWEEDVINEDPVLKLNDYLPIRMLNPAQGYELLDSGFTKSMRPIKYVLEMLASKMEKILNSKRCLAWNYLNKQQSTVLLCSNKQLQISIRTQIVCLRSEMRK</sequence>
<proteinExistence type="predicted"/>
<dbReference type="Proteomes" id="UP001642409">
    <property type="component" value="Unassembled WGS sequence"/>
</dbReference>
<evidence type="ECO:0000313" key="2">
    <source>
        <dbReference type="EMBL" id="CAL5984803.1"/>
    </source>
</evidence>
<gene>
    <name evidence="1" type="ORF">HINF_LOCUS66515</name>
    <name evidence="2" type="ORF">HINF_LOCUS8282</name>
</gene>
<dbReference type="EMBL" id="CAXDID020000017">
    <property type="protein sequence ID" value="CAL5984803.1"/>
    <property type="molecule type" value="Genomic_DNA"/>
</dbReference>